<evidence type="ECO:0000256" key="1">
    <source>
        <dbReference type="ARBA" id="ARBA00010643"/>
    </source>
</evidence>
<dbReference type="NCBIfam" id="NF004638">
    <property type="entry name" value="PRK05988.1"/>
    <property type="match status" value="1"/>
</dbReference>
<dbReference type="Gene3D" id="3.40.30.10">
    <property type="entry name" value="Glutaredoxin"/>
    <property type="match status" value="1"/>
</dbReference>
<keyword evidence="4" id="KW-0408">Iron</keyword>
<dbReference type="EMBL" id="CAJZAG010000003">
    <property type="protein sequence ID" value="CAG9169722.1"/>
    <property type="molecule type" value="Genomic_DNA"/>
</dbReference>
<gene>
    <name evidence="7" type="ORF">LMG32289_01815</name>
</gene>
<proteinExistence type="inferred from homology"/>
<keyword evidence="5" id="KW-0411">Iron-sulfur</keyword>
<keyword evidence="3" id="KW-0479">Metal-binding</keyword>
<sequence>MPETVTPTSNLAAASSTVSAARRLDAIAQIVAASRDMPGALLPILHELQDVHGYVPAESVPVIAQALNLSRAEVHGVITFYHHFREHPAGRHVVQVCRAEACQSVGADALVKHAERTLGCSMHDTTADGAFTLEPVFCLGQCAIGPAVMIDDRLHGRVDAARFTRLIEGLRDAMRAEQNNKNAVEASV</sequence>
<dbReference type="PANTHER" id="PTHR43342:SF2">
    <property type="entry name" value="POTENTIAL NAD-REDUCING HYDROGENASE SUBUNIT"/>
    <property type="match status" value="1"/>
</dbReference>
<dbReference type="InterPro" id="IPR028431">
    <property type="entry name" value="NADP_DH_HndA-like"/>
</dbReference>
<dbReference type="Pfam" id="PF01257">
    <property type="entry name" value="2Fe-2S_thioredx"/>
    <property type="match status" value="1"/>
</dbReference>
<comment type="caution">
    <text evidence="7">The sequence shown here is derived from an EMBL/GenBank/DDBJ whole genome shotgun (WGS) entry which is preliminary data.</text>
</comment>
<dbReference type="SUPFAM" id="SSF52833">
    <property type="entry name" value="Thioredoxin-like"/>
    <property type="match status" value="1"/>
</dbReference>
<evidence type="ECO:0000256" key="5">
    <source>
        <dbReference type="ARBA" id="ARBA00023014"/>
    </source>
</evidence>
<accession>A0ABN7YCW4</accession>
<evidence type="ECO:0008006" key="9">
    <source>
        <dbReference type="Google" id="ProtNLM"/>
    </source>
</evidence>
<protein>
    <recommendedName>
        <fullName evidence="9">Formate dehydrogenase subunit gamma</fullName>
    </recommendedName>
</protein>
<comment type="similarity">
    <text evidence="1">Belongs to the complex I 24 kDa subunit family.</text>
</comment>
<keyword evidence="8" id="KW-1185">Reference proteome</keyword>
<dbReference type="Proteomes" id="UP000706525">
    <property type="component" value="Unassembled WGS sequence"/>
</dbReference>
<dbReference type="PANTHER" id="PTHR43342">
    <property type="entry name" value="NADH-QUINONE OXIDOREDUCTASE, E SUBUNIT"/>
    <property type="match status" value="1"/>
</dbReference>
<evidence type="ECO:0000313" key="8">
    <source>
        <dbReference type="Proteomes" id="UP000706525"/>
    </source>
</evidence>
<evidence type="ECO:0000256" key="3">
    <source>
        <dbReference type="ARBA" id="ARBA00022723"/>
    </source>
</evidence>
<evidence type="ECO:0000256" key="2">
    <source>
        <dbReference type="ARBA" id="ARBA00022714"/>
    </source>
</evidence>
<evidence type="ECO:0000256" key="4">
    <source>
        <dbReference type="ARBA" id="ARBA00023004"/>
    </source>
</evidence>
<dbReference type="CDD" id="cd03081">
    <property type="entry name" value="TRX_Fd_NuoE_FDH_gamma"/>
    <property type="match status" value="1"/>
</dbReference>
<dbReference type="InterPro" id="IPR036249">
    <property type="entry name" value="Thioredoxin-like_sf"/>
</dbReference>
<dbReference type="InterPro" id="IPR041921">
    <property type="entry name" value="NuoE_N"/>
</dbReference>
<reference evidence="7 8" key="1">
    <citation type="submission" date="2021-08" db="EMBL/GenBank/DDBJ databases">
        <authorList>
            <person name="Peeters C."/>
        </authorList>
    </citation>
    <scope>NUCLEOTIDE SEQUENCE [LARGE SCALE GENOMIC DNA]</scope>
    <source>
        <strain evidence="7 8">LMG 32289</strain>
    </source>
</reference>
<evidence type="ECO:0000256" key="6">
    <source>
        <dbReference type="ARBA" id="ARBA00034078"/>
    </source>
</evidence>
<name>A0ABN7YCW4_9BURK</name>
<organism evidence="7 8">
    <name type="scientific">Cupriavidus pampae</name>
    <dbReference type="NCBI Taxonomy" id="659251"/>
    <lineage>
        <taxon>Bacteria</taxon>
        <taxon>Pseudomonadati</taxon>
        <taxon>Pseudomonadota</taxon>
        <taxon>Betaproteobacteria</taxon>
        <taxon>Burkholderiales</taxon>
        <taxon>Burkholderiaceae</taxon>
        <taxon>Cupriavidus</taxon>
    </lineage>
</organism>
<dbReference type="InterPro" id="IPR002023">
    <property type="entry name" value="NuoE-like"/>
</dbReference>
<dbReference type="RefSeq" id="WP_223985225.1">
    <property type="nucleotide sequence ID" value="NZ_CAJZAG010000003.1"/>
</dbReference>
<evidence type="ECO:0000313" key="7">
    <source>
        <dbReference type="EMBL" id="CAG9169722.1"/>
    </source>
</evidence>
<dbReference type="PIRSF" id="PIRSF000216">
    <property type="entry name" value="NADH_DH_24kDa"/>
    <property type="match status" value="1"/>
</dbReference>
<comment type="cofactor">
    <cofactor evidence="6">
        <name>[2Fe-2S] cluster</name>
        <dbReference type="ChEBI" id="CHEBI:190135"/>
    </cofactor>
</comment>
<dbReference type="Gene3D" id="1.10.10.1590">
    <property type="entry name" value="NADH-quinone oxidoreductase subunit E"/>
    <property type="match status" value="1"/>
</dbReference>
<keyword evidence="2" id="KW-0001">2Fe-2S</keyword>
<dbReference type="PROSITE" id="PS01099">
    <property type="entry name" value="COMPLEX1_24K"/>
    <property type="match status" value="1"/>
</dbReference>